<evidence type="ECO:0000256" key="3">
    <source>
        <dbReference type="ARBA" id="ARBA00004721"/>
    </source>
</evidence>
<dbReference type="EMBL" id="JADNRY010000123">
    <property type="protein sequence ID" value="KAF9064450.1"/>
    <property type="molecule type" value="Genomic_DNA"/>
</dbReference>
<protein>
    <submittedName>
        <fullName evidence="15">Cytochrome P450</fullName>
    </submittedName>
</protein>
<keyword evidence="16" id="KW-1185">Reference proteome</keyword>
<dbReference type="PRINTS" id="PR00385">
    <property type="entry name" value="P450"/>
</dbReference>
<dbReference type="InterPro" id="IPR002403">
    <property type="entry name" value="Cyt_P450_E_grp-IV"/>
</dbReference>
<evidence type="ECO:0000256" key="14">
    <source>
        <dbReference type="RuleBase" id="RU000461"/>
    </source>
</evidence>
<dbReference type="PRINTS" id="PR00465">
    <property type="entry name" value="EP450IV"/>
</dbReference>
<comment type="similarity">
    <text evidence="4 14">Belongs to the cytochrome P450 family.</text>
</comment>
<evidence type="ECO:0000256" key="1">
    <source>
        <dbReference type="ARBA" id="ARBA00001971"/>
    </source>
</evidence>
<dbReference type="GO" id="GO:0020037">
    <property type="term" value="F:heme binding"/>
    <property type="evidence" value="ECO:0007669"/>
    <property type="project" value="InterPro"/>
</dbReference>
<evidence type="ECO:0000256" key="12">
    <source>
        <dbReference type="ARBA" id="ARBA00023136"/>
    </source>
</evidence>
<dbReference type="GO" id="GO:0004497">
    <property type="term" value="F:monooxygenase activity"/>
    <property type="evidence" value="ECO:0007669"/>
    <property type="project" value="UniProtKB-KW"/>
</dbReference>
<feature type="binding site" description="axial binding residue" evidence="13">
    <location>
        <position position="514"/>
    </location>
    <ligand>
        <name>heme</name>
        <dbReference type="ChEBI" id="CHEBI:30413"/>
    </ligand>
    <ligandPart>
        <name>Fe</name>
        <dbReference type="ChEBI" id="CHEBI:18248"/>
    </ligandPart>
</feature>
<dbReference type="PANTHER" id="PTHR24305">
    <property type="entry name" value="CYTOCHROME P450"/>
    <property type="match status" value="1"/>
</dbReference>
<evidence type="ECO:0000256" key="7">
    <source>
        <dbReference type="ARBA" id="ARBA00022723"/>
    </source>
</evidence>
<dbReference type="InterPro" id="IPR017972">
    <property type="entry name" value="Cyt_P450_CS"/>
</dbReference>
<evidence type="ECO:0000256" key="13">
    <source>
        <dbReference type="PIRSR" id="PIRSR602403-1"/>
    </source>
</evidence>
<keyword evidence="9 14" id="KW-0560">Oxidoreductase</keyword>
<dbReference type="GO" id="GO:0016705">
    <property type="term" value="F:oxidoreductase activity, acting on paired donors, with incorporation or reduction of molecular oxygen"/>
    <property type="evidence" value="ECO:0007669"/>
    <property type="project" value="InterPro"/>
</dbReference>
<evidence type="ECO:0000256" key="8">
    <source>
        <dbReference type="ARBA" id="ARBA00022989"/>
    </source>
</evidence>
<evidence type="ECO:0000256" key="6">
    <source>
        <dbReference type="ARBA" id="ARBA00022692"/>
    </source>
</evidence>
<organism evidence="15 16">
    <name type="scientific">Rhodocollybia butyracea</name>
    <dbReference type="NCBI Taxonomy" id="206335"/>
    <lineage>
        <taxon>Eukaryota</taxon>
        <taxon>Fungi</taxon>
        <taxon>Dikarya</taxon>
        <taxon>Basidiomycota</taxon>
        <taxon>Agaricomycotina</taxon>
        <taxon>Agaricomycetes</taxon>
        <taxon>Agaricomycetidae</taxon>
        <taxon>Agaricales</taxon>
        <taxon>Marasmiineae</taxon>
        <taxon>Omphalotaceae</taxon>
        <taxon>Rhodocollybia</taxon>
    </lineage>
</organism>
<sequence>MEGSKCRTCFSSSSSYSCQSNQPNYVTHLLQTLFVVLLSASLWSIFRRHRKVQGVPSISKLPGPQSQSWWQGNLTQVFDVNGWEFHRKLAEYGPTVGLNGTLGHKQFYTSDVKAMNHILVKNPSVFPPLRHNEGLGEALLGKGLLTTDGEHHRKQRKMLNPVFSIAYMRSIMPTFYDVVDQLQNALHQRVQDGPREIDLLGWMSRTALELIGQSGFGYSFDNMLDDVPKHKYTVVMKELAPAIGRLRFAMGYIFPLVLGIVRSTNVRIFLMNAAPWKTLHSVRDMSEYMYEVSLGVYEAKKRALEEGDEAMANQIGRGKDLLSILMKDNMNADNEDKLDEEEVIAQMSTFIFAAMDTTSNGMSRILHLLSSHQDAQDKIRQEIIQARSQHQGNRLSYDELVALPYLDAVCRETLRLHPPVPVLLRKCSEDVVVPFSQPVQGTDGTEITEVFLPKSTPVLISILNSNRSAELWGPDANEWKPERWLSPLPETITGSKVPGVYAHLMTFSGGSRSCIGFKFSQLEMKVVISMLVENFKFSLPQKKDVLWRMSGVVSPVVEGGDGHPRLPLVMELMKP</sequence>
<dbReference type="CDD" id="cd11069">
    <property type="entry name" value="CYP_FUM15-like"/>
    <property type="match status" value="1"/>
</dbReference>
<keyword evidence="11 14" id="KW-0503">Monooxygenase</keyword>
<reference evidence="15" key="1">
    <citation type="submission" date="2020-11" db="EMBL/GenBank/DDBJ databases">
        <authorList>
            <consortium name="DOE Joint Genome Institute"/>
            <person name="Ahrendt S."/>
            <person name="Riley R."/>
            <person name="Andreopoulos W."/>
            <person name="Labutti K."/>
            <person name="Pangilinan J."/>
            <person name="Ruiz-Duenas F.J."/>
            <person name="Barrasa J.M."/>
            <person name="Sanchez-Garcia M."/>
            <person name="Camarero S."/>
            <person name="Miyauchi S."/>
            <person name="Serrano A."/>
            <person name="Linde D."/>
            <person name="Babiker R."/>
            <person name="Drula E."/>
            <person name="Ayuso-Fernandez I."/>
            <person name="Pacheco R."/>
            <person name="Padilla G."/>
            <person name="Ferreira P."/>
            <person name="Barriuso J."/>
            <person name="Kellner H."/>
            <person name="Castanera R."/>
            <person name="Alfaro M."/>
            <person name="Ramirez L."/>
            <person name="Pisabarro A.G."/>
            <person name="Kuo A."/>
            <person name="Tritt A."/>
            <person name="Lipzen A."/>
            <person name="He G."/>
            <person name="Yan M."/>
            <person name="Ng V."/>
            <person name="Cullen D."/>
            <person name="Martin F."/>
            <person name="Rosso M.-N."/>
            <person name="Henrissat B."/>
            <person name="Hibbett D."/>
            <person name="Martinez A.T."/>
            <person name="Grigoriev I.V."/>
        </authorList>
    </citation>
    <scope>NUCLEOTIDE SEQUENCE</scope>
    <source>
        <strain evidence="15">AH 40177</strain>
    </source>
</reference>
<evidence type="ECO:0000256" key="9">
    <source>
        <dbReference type="ARBA" id="ARBA00023002"/>
    </source>
</evidence>
<dbReference type="Proteomes" id="UP000772434">
    <property type="component" value="Unassembled WGS sequence"/>
</dbReference>
<evidence type="ECO:0000256" key="10">
    <source>
        <dbReference type="ARBA" id="ARBA00023004"/>
    </source>
</evidence>
<dbReference type="InterPro" id="IPR001128">
    <property type="entry name" value="Cyt_P450"/>
</dbReference>
<comment type="caution">
    <text evidence="15">The sequence shown here is derived from an EMBL/GenBank/DDBJ whole genome shotgun (WGS) entry which is preliminary data.</text>
</comment>
<dbReference type="PROSITE" id="PS00086">
    <property type="entry name" value="CYTOCHROME_P450"/>
    <property type="match status" value="1"/>
</dbReference>
<dbReference type="GO" id="GO:0005506">
    <property type="term" value="F:iron ion binding"/>
    <property type="evidence" value="ECO:0007669"/>
    <property type="project" value="InterPro"/>
</dbReference>
<evidence type="ECO:0000256" key="4">
    <source>
        <dbReference type="ARBA" id="ARBA00010617"/>
    </source>
</evidence>
<dbReference type="Gene3D" id="1.10.630.10">
    <property type="entry name" value="Cytochrome P450"/>
    <property type="match status" value="1"/>
</dbReference>
<dbReference type="SUPFAM" id="SSF48264">
    <property type="entry name" value="Cytochrome P450"/>
    <property type="match status" value="1"/>
</dbReference>
<comment type="subcellular location">
    <subcellularLocation>
        <location evidence="2">Membrane</location>
    </subcellularLocation>
</comment>
<dbReference type="PANTHER" id="PTHR24305:SF166">
    <property type="entry name" value="CYTOCHROME P450 12A4, MITOCHONDRIAL-RELATED"/>
    <property type="match status" value="1"/>
</dbReference>
<accession>A0A9P5PLZ2</accession>
<evidence type="ECO:0000256" key="5">
    <source>
        <dbReference type="ARBA" id="ARBA00022617"/>
    </source>
</evidence>
<comment type="cofactor">
    <cofactor evidence="1 13">
        <name>heme</name>
        <dbReference type="ChEBI" id="CHEBI:30413"/>
    </cofactor>
</comment>
<proteinExistence type="inferred from homology"/>
<dbReference type="PROSITE" id="PS51257">
    <property type="entry name" value="PROKAR_LIPOPROTEIN"/>
    <property type="match status" value="1"/>
</dbReference>
<evidence type="ECO:0000256" key="11">
    <source>
        <dbReference type="ARBA" id="ARBA00023033"/>
    </source>
</evidence>
<keyword evidence="12" id="KW-0472">Membrane</keyword>
<name>A0A9P5PLZ2_9AGAR</name>
<dbReference type="GO" id="GO:0016020">
    <property type="term" value="C:membrane"/>
    <property type="evidence" value="ECO:0007669"/>
    <property type="project" value="UniProtKB-SubCell"/>
</dbReference>
<comment type="pathway">
    <text evidence="3">Secondary metabolite biosynthesis; terpenoid biosynthesis.</text>
</comment>
<evidence type="ECO:0000313" key="15">
    <source>
        <dbReference type="EMBL" id="KAF9064450.1"/>
    </source>
</evidence>
<dbReference type="AlphaFoldDB" id="A0A9P5PLZ2"/>
<keyword evidence="7 13" id="KW-0479">Metal-binding</keyword>
<keyword evidence="8" id="KW-1133">Transmembrane helix</keyword>
<dbReference type="OrthoDB" id="1470350at2759"/>
<dbReference type="InterPro" id="IPR050121">
    <property type="entry name" value="Cytochrome_P450_monoxygenase"/>
</dbReference>
<evidence type="ECO:0000313" key="16">
    <source>
        <dbReference type="Proteomes" id="UP000772434"/>
    </source>
</evidence>
<dbReference type="InterPro" id="IPR036396">
    <property type="entry name" value="Cyt_P450_sf"/>
</dbReference>
<dbReference type="Pfam" id="PF00067">
    <property type="entry name" value="p450"/>
    <property type="match status" value="1"/>
</dbReference>
<gene>
    <name evidence="15" type="ORF">BDP27DRAFT_1270203</name>
</gene>
<keyword evidence="6" id="KW-0812">Transmembrane</keyword>
<keyword evidence="10 13" id="KW-0408">Iron</keyword>
<keyword evidence="5 13" id="KW-0349">Heme</keyword>
<evidence type="ECO:0000256" key="2">
    <source>
        <dbReference type="ARBA" id="ARBA00004370"/>
    </source>
</evidence>